<evidence type="ECO:0000256" key="3">
    <source>
        <dbReference type="ARBA" id="ARBA00012243"/>
    </source>
</evidence>
<evidence type="ECO:0000256" key="4">
    <source>
        <dbReference type="ARBA" id="ARBA00022516"/>
    </source>
</evidence>
<dbReference type="InterPro" id="IPR033177">
    <property type="entry name" value="PSD-B"/>
</dbReference>
<evidence type="ECO:0000256" key="7">
    <source>
        <dbReference type="ARBA" id="ARBA00023145"/>
    </source>
</evidence>
<keyword evidence="9 13" id="KW-0456">Lyase</keyword>
<evidence type="ECO:0000256" key="6">
    <source>
        <dbReference type="ARBA" id="ARBA00023098"/>
    </source>
</evidence>
<evidence type="ECO:0000256" key="11">
    <source>
        <dbReference type="ARBA" id="ARBA00023317"/>
    </source>
</evidence>
<evidence type="ECO:0000256" key="8">
    <source>
        <dbReference type="ARBA" id="ARBA00023209"/>
    </source>
</evidence>
<dbReference type="EC" id="4.1.1.65" evidence="3"/>
<dbReference type="Pfam" id="PF02666">
    <property type="entry name" value="PS_Dcarbxylase"/>
    <property type="match status" value="1"/>
</dbReference>
<evidence type="ECO:0000313" key="13">
    <source>
        <dbReference type="EMBL" id="MDW0110400.1"/>
    </source>
</evidence>
<dbReference type="InterPro" id="IPR003817">
    <property type="entry name" value="PS_Dcarbxylase"/>
</dbReference>
<dbReference type="NCBIfam" id="TIGR00163">
    <property type="entry name" value="PS_decarb"/>
    <property type="match status" value="1"/>
</dbReference>
<keyword evidence="10" id="KW-1208">Phospholipid metabolism</keyword>
<keyword evidence="5" id="KW-0210">Decarboxylase</keyword>
<keyword evidence="11" id="KW-0670">Pyruvate</keyword>
<dbReference type="RefSeq" id="WP_317935951.1">
    <property type="nucleotide sequence ID" value="NZ_JAUBDH010000005.1"/>
</dbReference>
<comment type="cofactor">
    <cofactor evidence="1">
        <name>pyruvate</name>
        <dbReference type="ChEBI" id="CHEBI:15361"/>
    </cofactor>
</comment>
<keyword evidence="7" id="KW-0865">Zymogen</keyword>
<comment type="pathway">
    <text evidence="2">Lipid metabolism.</text>
</comment>
<evidence type="ECO:0000256" key="1">
    <source>
        <dbReference type="ARBA" id="ARBA00001928"/>
    </source>
</evidence>
<dbReference type="PANTHER" id="PTHR10067">
    <property type="entry name" value="PHOSPHATIDYLSERINE DECARBOXYLASE"/>
    <property type="match status" value="1"/>
</dbReference>
<gene>
    <name evidence="13" type="primary">asd</name>
    <name evidence="13" type="ORF">QT716_10160</name>
</gene>
<keyword evidence="4" id="KW-0444">Lipid biosynthesis</keyword>
<evidence type="ECO:0000256" key="9">
    <source>
        <dbReference type="ARBA" id="ARBA00023239"/>
    </source>
</evidence>
<keyword evidence="8" id="KW-0594">Phospholipid biosynthesis</keyword>
<protein>
    <recommendedName>
        <fullName evidence="3">phosphatidylserine decarboxylase</fullName>
        <ecNumber evidence="3">4.1.1.65</ecNumber>
    </recommendedName>
</protein>
<dbReference type="Proteomes" id="UP001280629">
    <property type="component" value="Unassembled WGS sequence"/>
</dbReference>
<keyword evidence="6" id="KW-0443">Lipid metabolism</keyword>
<reference evidence="13 14" key="1">
    <citation type="submission" date="2023-06" db="EMBL/GenBank/DDBJ databases">
        <title>Sporosarcina sp. nov., isolated from Korean traditional fermented seafood 'Jeotgal'.</title>
        <authorList>
            <person name="Yang A.-I."/>
            <person name="Shin N.-R."/>
        </authorList>
    </citation>
    <scope>NUCLEOTIDE SEQUENCE [LARGE SCALE GENOMIC DNA]</scope>
    <source>
        <strain evidence="13 14">KCTC3840</strain>
    </source>
</reference>
<organism evidence="13 14">
    <name type="scientific">Sporosarcina aquimarina</name>
    <dbReference type="NCBI Taxonomy" id="114975"/>
    <lineage>
        <taxon>Bacteria</taxon>
        <taxon>Bacillati</taxon>
        <taxon>Bacillota</taxon>
        <taxon>Bacilli</taxon>
        <taxon>Bacillales</taxon>
        <taxon>Caryophanaceae</taxon>
        <taxon>Sporosarcina</taxon>
    </lineage>
</organism>
<comment type="pathway">
    <text evidence="12">Phospholipid metabolism; phosphatidylethanolamine biosynthesis.</text>
</comment>
<dbReference type="EMBL" id="JAUBDH010000005">
    <property type="protein sequence ID" value="MDW0110400.1"/>
    <property type="molecule type" value="Genomic_DNA"/>
</dbReference>
<evidence type="ECO:0000313" key="14">
    <source>
        <dbReference type="Proteomes" id="UP001280629"/>
    </source>
</evidence>
<comment type="caution">
    <text evidence="13">The sequence shown here is derived from an EMBL/GenBank/DDBJ whole genome shotgun (WGS) entry which is preliminary data.</text>
</comment>
<name>A0ABU4G0A5_9BACL</name>
<evidence type="ECO:0000256" key="10">
    <source>
        <dbReference type="ARBA" id="ARBA00023264"/>
    </source>
</evidence>
<proteinExistence type="predicted"/>
<keyword evidence="14" id="KW-1185">Reference proteome</keyword>
<accession>A0ABU4G0A5</accession>
<evidence type="ECO:0000256" key="12">
    <source>
        <dbReference type="ARBA" id="ARBA00024326"/>
    </source>
</evidence>
<dbReference type="PANTHER" id="PTHR10067:SF6">
    <property type="entry name" value="PHOSPHATIDYLSERINE DECARBOXYLASE PROENZYME, MITOCHONDRIAL"/>
    <property type="match status" value="1"/>
</dbReference>
<evidence type="ECO:0000256" key="5">
    <source>
        <dbReference type="ARBA" id="ARBA00022793"/>
    </source>
</evidence>
<evidence type="ECO:0000256" key="2">
    <source>
        <dbReference type="ARBA" id="ARBA00005189"/>
    </source>
</evidence>
<sequence length="266" mass="30113">MKKKLLKTFVELTGNPIASKMLRYAAESRASKSLVNMYSKFYQIDESSMEYPKEHYESLQDFFTRKLKPEARPFNTAQEVLVSPSDGHLSSYGRVEDGHQFTIKGHTYSINQIFMDEKRASDYKNGWYYVFYLSPADYHHFHYPADGTITSRYALGSSSYPVNTMGLTYGDKPFETNYRLITEISTAYDKLALVKVGALNVNSVHLYSASKEACKGEDFGYFSFGSTILLFIAGDSSFSPASDIKGNIQVGETIGQWHPNRQSSKN</sequence>
<dbReference type="GO" id="GO:0004609">
    <property type="term" value="F:phosphatidylserine decarboxylase activity"/>
    <property type="evidence" value="ECO:0007669"/>
    <property type="project" value="UniProtKB-EC"/>
</dbReference>